<protein>
    <submittedName>
        <fullName evidence="2">Uncharacterized protein</fullName>
    </submittedName>
</protein>
<proteinExistence type="predicted"/>
<gene>
    <name evidence="2" type="ORF">EXIGLDRAFT_466800</name>
</gene>
<keyword evidence="3" id="KW-1185">Reference proteome</keyword>
<sequence>MLTLVELESTSSDSNLRPPSLSSGEGIVHASAPTDLPTRELKPSTLPWSENQNEAPQSSKGAQAVTHRTEEEQKRVAVDPATTQRSFRARFRAVFRVASAKAKAWIVALHSS</sequence>
<evidence type="ECO:0000256" key="1">
    <source>
        <dbReference type="SAM" id="MobiDB-lite"/>
    </source>
</evidence>
<organism evidence="2 3">
    <name type="scientific">Exidia glandulosa HHB12029</name>
    <dbReference type="NCBI Taxonomy" id="1314781"/>
    <lineage>
        <taxon>Eukaryota</taxon>
        <taxon>Fungi</taxon>
        <taxon>Dikarya</taxon>
        <taxon>Basidiomycota</taxon>
        <taxon>Agaricomycotina</taxon>
        <taxon>Agaricomycetes</taxon>
        <taxon>Auriculariales</taxon>
        <taxon>Exidiaceae</taxon>
        <taxon>Exidia</taxon>
    </lineage>
</organism>
<dbReference type="Proteomes" id="UP000077266">
    <property type="component" value="Unassembled WGS sequence"/>
</dbReference>
<evidence type="ECO:0000313" key="3">
    <source>
        <dbReference type="Proteomes" id="UP000077266"/>
    </source>
</evidence>
<feature type="compositionally biased region" description="Polar residues" evidence="1">
    <location>
        <begin position="8"/>
        <end position="23"/>
    </location>
</feature>
<name>A0A165AWL9_EXIGL</name>
<feature type="region of interest" description="Disordered" evidence="1">
    <location>
        <begin position="1"/>
        <end position="80"/>
    </location>
</feature>
<reference evidence="2 3" key="1">
    <citation type="journal article" date="2016" name="Mol. Biol. Evol.">
        <title>Comparative Genomics of Early-Diverging Mushroom-Forming Fungi Provides Insights into the Origins of Lignocellulose Decay Capabilities.</title>
        <authorList>
            <person name="Nagy L.G."/>
            <person name="Riley R."/>
            <person name="Tritt A."/>
            <person name="Adam C."/>
            <person name="Daum C."/>
            <person name="Floudas D."/>
            <person name="Sun H."/>
            <person name="Yadav J.S."/>
            <person name="Pangilinan J."/>
            <person name="Larsson K.H."/>
            <person name="Matsuura K."/>
            <person name="Barry K."/>
            <person name="Labutti K."/>
            <person name="Kuo R."/>
            <person name="Ohm R.A."/>
            <person name="Bhattacharya S.S."/>
            <person name="Shirouzu T."/>
            <person name="Yoshinaga Y."/>
            <person name="Martin F.M."/>
            <person name="Grigoriev I.V."/>
            <person name="Hibbett D.S."/>
        </authorList>
    </citation>
    <scope>NUCLEOTIDE SEQUENCE [LARGE SCALE GENOMIC DNA]</scope>
    <source>
        <strain evidence="2 3">HHB12029</strain>
    </source>
</reference>
<feature type="compositionally biased region" description="Basic and acidic residues" evidence="1">
    <location>
        <begin position="67"/>
        <end position="77"/>
    </location>
</feature>
<feature type="compositionally biased region" description="Polar residues" evidence="1">
    <location>
        <begin position="46"/>
        <end position="61"/>
    </location>
</feature>
<dbReference type="AlphaFoldDB" id="A0A165AWL9"/>
<dbReference type="EMBL" id="KV426609">
    <property type="protein sequence ID" value="KZV79482.1"/>
    <property type="molecule type" value="Genomic_DNA"/>
</dbReference>
<dbReference type="InParanoid" id="A0A165AWL9"/>
<accession>A0A165AWL9</accession>
<evidence type="ECO:0000313" key="2">
    <source>
        <dbReference type="EMBL" id="KZV79482.1"/>
    </source>
</evidence>